<dbReference type="PROSITE" id="PS51257">
    <property type="entry name" value="PROKAR_LIPOPROTEIN"/>
    <property type="match status" value="1"/>
</dbReference>
<protein>
    <recommendedName>
        <fullName evidence="2">Excalibur calcium-binding domain-containing protein</fullName>
    </recommendedName>
</protein>
<evidence type="ECO:0000259" key="2">
    <source>
        <dbReference type="SMART" id="SM00894"/>
    </source>
</evidence>
<sequence>MRTHWIALPTAVLILAGCGQTSKVDEVVDENRDQIPAVVATSASPIATTTAPTATPTTTRPKTVATTKPAPKPKPKPRKTTAAPEPADVYYANCTEVRDAGADPIHRGDPGYSRKLDRDGDGVACE</sequence>
<feature type="domain" description="Excalibur calcium-binding" evidence="2">
    <location>
        <begin position="90"/>
        <end position="126"/>
    </location>
</feature>
<dbReference type="AlphaFoldDB" id="A0A7W7MTU2"/>
<evidence type="ECO:0000313" key="4">
    <source>
        <dbReference type="Proteomes" id="UP000578112"/>
    </source>
</evidence>
<dbReference type="SMART" id="SM00894">
    <property type="entry name" value="Excalibur"/>
    <property type="match status" value="1"/>
</dbReference>
<dbReference type="EMBL" id="JACHNH010000001">
    <property type="protein sequence ID" value="MBB4766147.1"/>
    <property type="molecule type" value="Genomic_DNA"/>
</dbReference>
<evidence type="ECO:0000313" key="3">
    <source>
        <dbReference type="EMBL" id="MBB4766147.1"/>
    </source>
</evidence>
<dbReference type="Pfam" id="PF05901">
    <property type="entry name" value="Excalibur"/>
    <property type="match status" value="1"/>
</dbReference>
<dbReference type="InterPro" id="IPR008613">
    <property type="entry name" value="Excalibur_Ca-bd_domain"/>
</dbReference>
<keyword evidence="4" id="KW-1185">Reference proteome</keyword>
<dbReference type="RefSeq" id="WP_203709526.1">
    <property type="nucleotide sequence ID" value="NZ_BOMK01000051.1"/>
</dbReference>
<reference evidence="3 4" key="1">
    <citation type="submission" date="2020-08" db="EMBL/GenBank/DDBJ databases">
        <title>Sequencing the genomes of 1000 actinobacteria strains.</title>
        <authorList>
            <person name="Klenk H.-P."/>
        </authorList>
    </citation>
    <scope>NUCLEOTIDE SEQUENCE [LARGE SCALE GENOMIC DNA]</scope>
    <source>
        <strain evidence="3 4">DSM 43149</strain>
    </source>
</reference>
<comment type="caution">
    <text evidence="3">The sequence shown here is derived from an EMBL/GenBank/DDBJ whole genome shotgun (WGS) entry which is preliminary data.</text>
</comment>
<feature type="region of interest" description="Disordered" evidence="1">
    <location>
        <begin position="46"/>
        <end position="126"/>
    </location>
</feature>
<evidence type="ECO:0000256" key="1">
    <source>
        <dbReference type="SAM" id="MobiDB-lite"/>
    </source>
</evidence>
<accession>A0A7W7MTU2</accession>
<feature type="compositionally biased region" description="Basic and acidic residues" evidence="1">
    <location>
        <begin position="96"/>
        <end position="126"/>
    </location>
</feature>
<feature type="compositionally biased region" description="Low complexity" evidence="1">
    <location>
        <begin position="46"/>
        <end position="69"/>
    </location>
</feature>
<name>A0A7W7MTU2_9ACTN</name>
<dbReference type="Proteomes" id="UP000578112">
    <property type="component" value="Unassembled WGS sequence"/>
</dbReference>
<proteinExistence type="predicted"/>
<organism evidence="3 4">
    <name type="scientific">Actinoplanes digitatis</name>
    <dbReference type="NCBI Taxonomy" id="1868"/>
    <lineage>
        <taxon>Bacteria</taxon>
        <taxon>Bacillati</taxon>
        <taxon>Actinomycetota</taxon>
        <taxon>Actinomycetes</taxon>
        <taxon>Micromonosporales</taxon>
        <taxon>Micromonosporaceae</taxon>
        <taxon>Actinoplanes</taxon>
    </lineage>
</organism>
<gene>
    <name evidence="3" type="ORF">BJ971_006703</name>
</gene>